<organism evidence="1 2">
    <name type="scientific">Rhynchospora breviuscula</name>
    <dbReference type="NCBI Taxonomy" id="2022672"/>
    <lineage>
        <taxon>Eukaryota</taxon>
        <taxon>Viridiplantae</taxon>
        <taxon>Streptophyta</taxon>
        <taxon>Embryophyta</taxon>
        <taxon>Tracheophyta</taxon>
        <taxon>Spermatophyta</taxon>
        <taxon>Magnoliopsida</taxon>
        <taxon>Liliopsida</taxon>
        <taxon>Poales</taxon>
        <taxon>Cyperaceae</taxon>
        <taxon>Cyperoideae</taxon>
        <taxon>Rhynchosporeae</taxon>
        <taxon>Rhynchospora</taxon>
    </lineage>
</organism>
<gene>
    <name evidence="1" type="ORF">LUZ63_006067</name>
</gene>
<comment type="caution">
    <text evidence="1">The sequence shown here is derived from an EMBL/GenBank/DDBJ whole genome shotgun (WGS) entry which is preliminary data.</text>
</comment>
<proteinExistence type="predicted"/>
<keyword evidence="2" id="KW-1185">Reference proteome</keyword>
<reference evidence="1" key="1">
    <citation type="journal article" date="2022" name="Cell">
        <title>Repeat-based holocentromeres influence genome architecture and karyotype evolution.</title>
        <authorList>
            <person name="Hofstatter P.G."/>
            <person name="Thangavel G."/>
            <person name="Lux T."/>
            <person name="Neumann P."/>
            <person name="Vondrak T."/>
            <person name="Novak P."/>
            <person name="Zhang M."/>
            <person name="Costa L."/>
            <person name="Castellani M."/>
            <person name="Scott A."/>
            <person name="Toegelov H."/>
            <person name="Fuchs J."/>
            <person name="Mata-Sucre Y."/>
            <person name="Dias Y."/>
            <person name="Vanzela A.L.L."/>
            <person name="Huettel B."/>
            <person name="Almeida C.C.S."/>
            <person name="Simkova H."/>
            <person name="Souza G."/>
            <person name="Pedrosa-Harand A."/>
            <person name="Macas J."/>
            <person name="Mayer K.F.X."/>
            <person name="Houben A."/>
            <person name="Marques A."/>
        </authorList>
    </citation>
    <scope>NUCLEOTIDE SEQUENCE</scope>
    <source>
        <strain evidence="1">RhyBre1mFocal</strain>
    </source>
</reference>
<protein>
    <submittedName>
        <fullName evidence="1">Uncharacterized protein</fullName>
    </submittedName>
</protein>
<dbReference type="AlphaFoldDB" id="A0A9Q0CP79"/>
<evidence type="ECO:0000313" key="2">
    <source>
        <dbReference type="Proteomes" id="UP001151287"/>
    </source>
</evidence>
<dbReference type="Gene3D" id="3.10.490.10">
    <property type="entry name" value="Gamma-glutamyl cyclotransferase-like"/>
    <property type="match status" value="1"/>
</dbReference>
<sequence length="187" mass="20626">MSAPCCGARDKNAPKDAIWKTVPHRLIFAGSAHHYWGAGGCAYLHPESDPNEKSHVCIYKITLEQFNDILFQENYRVEDISAMLHAASPLINLSDIEQLSKKKSLTIEALKSCSYNTIVQLGMEENLPILTLTCALSDIDRCKSGEIPLSPPPPKYANILIKGLVEGKQLTEAEALDYINVATSKKL</sequence>
<dbReference type="EMBL" id="JAMQYH010000002">
    <property type="protein sequence ID" value="KAJ1697555.1"/>
    <property type="molecule type" value="Genomic_DNA"/>
</dbReference>
<evidence type="ECO:0000313" key="1">
    <source>
        <dbReference type="EMBL" id="KAJ1697555.1"/>
    </source>
</evidence>
<name>A0A9Q0CP79_9POAL</name>
<dbReference type="OrthoDB" id="424012at2759"/>
<dbReference type="Proteomes" id="UP001151287">
    <property type="component" value="Unassembled WGS sequence"/>
</dbReference>
<accession>A0A9Q0CP79</accession>